<evidence type="ECO:0000313" key="2">
    <source>
        <dbReference type="Proteomes" id="UP001239265"/>
    </source>
</evidence>
<name>A0ABD5B362_ELIMR</name>
<accession>A0ABD5B362</accession>
<dbReference type="AlphaFoldDB" id="A0ABD5B362"/>
<evidence type="ECO:0000313" key="1">
    <source>
        <dbReference type="EMBL" id="MDQ8747839.1"/>
    </source>
</evidence>
<evidence type="ECO:0008006" key="3">
    <source>
        <dbReference type="Google" id="ProtNLM"/>
    </source>
</evidence>
<dbReference type="RefSeq" id="WP_309046213.1">
    <property type="nucleotide sequence ID" value="NZ_JAUCQJ010000001.1"/>
</dbReference>
<protein>
    <recommendedName>
        <fullName evidence="3">DUF262 domain-containing protein</fullName>
    </recommendedName>
</protein>
<organism evidence="1 2">
    <name type="scientific">Elizabethkingia miricola</name>
    <name type="common">Chryseobacterium miricola</name>
    <dbReference type="NCBI Taxonomy" id="172045"/>
    <lineage>
        <taxon>Bacteria</taxon>
        <taxon>Pseudomonadati</taxon>
        <taxon>Bacteroidota</taxon>
        <taxon>Flavobacteriia</taxon>
        <taxon>Flavobacteriales</taxon>
        <taxon>Weeksellaceae</taxon>
        <taxon>Elizabethkingia</taxon>
    </lineage>
</organism>
<gene>
    <name evidence="1" type="ORF">QT385_04245</name>
</gene>
<reference evidence="1 2" key="1">
    <citation type="submission" date="2023-06" db="EMBL/GenBank/DDBJ databases">
        <title>Nosocomial Elizabethkingia miricola genome.</title>
        <authorList>
            <person name="Morgado S."/>
            <person name="Fonseca E."/>
            <person name="Freitas F."/>
            <person name="Vicente A.C."/>
        </authorList>
    </citation>
    <scope>NUCLEOTIDE SEQUENCE [LARGE SCALE GENOMIC DNA]</scope>
    <source>
        <strain evidence="1 2">EM15</strain>
    </source>
</reference>
<comment type="caution">
    <text evidence="1">The sequence shown here is derived from an EMBL/GenBank/DDBJ whole genome shotgun (WGS) entry which is preliminary data.</text>
</comment>
<dbReference type="EMBL" id="JAUCQJ010000001">
    <property type="protein sequence ID" value="MDQ8747839.1"/>
    <property type="molecule type" value="Genomic_DNA"/>
</dbReference>
<dbReference type="Proteomes" id="UP001239265">
    <property type="component" value="Unassembled WGS sequence"/>
</dbReference>
<proteinExistence type="predicted"/>
<sequence>MDVTVKAIVGEKGNGIFQIFHKKFERLDSKYFNYIKSNIKFWHFKTEETSQGEELYITMNSRGQQLADNESLRAKLFDSDVIRENHFHWSEQWEIWQDFFWKNRNKENIHSADEGFNEFLRWVLILNLIKKQSGGDNEYVKEQILKLQTTNDIKSFSENFELTDIQNYFKALEFIYNEFKVFIKNEISRLYPMYSKREDSYKIKNYIDGAFLSQIELFRFLPILEFCKKHIEKDIQIDKIAIYRFAKFIDNLSEDITVSKTVRDQISNIIKLTNRIDFGEEIIDLLNKENVSKTFLNEEQTLKLSLYEKYYENRYAIEDVFWYCEKLKHNRREIKHLIELNAEINTGFKVDDFKKIIESYKIFLEKEVNFWGNLLATDVYYEDGYRILHYYDFKAKKGLLDLIKNIYLCSHKNFDLLIENIQKDWIRNNYSSVENVKAEKNRKKQLYILYIIATNNFNKKFLWKWNGEFNIGVFEENYDGLKSIFEKPYIYQIFNNSFRTNPNKILNIHSTKIKSSIMIEKLLEWSKN</sequence>